<keyword evidence="1" id="KW-0472">Membrane</keyword>
<organism evidence="2 3">
    <name type="scientific">Phytophthora fragariaefolia</name>
    <dbReference type="NCBI Taxonomy" id="1490495"/>
    <lineage>
        <taxon>Eukaryota</taxon>
        <taxon>Sar</taxon>
        <taxon>Stramenopiles</taxon>
        <taxon>Oomycota</taxon>
        <taxon>Peronosporomycetes</taxon>
        <taxon>Peronosporales</taxon>
        <taxon>Peronosporaceae</taxon>
        <taxon>Phytophthora</taxon>
    </lineage>
</organism>
<keyword evidence="1" id="KW-1133">Transmembrane helix</keyword>
<dbReference type="EMBL" id="BSXT01002772">
    <property type="protein sequence ID" value="GMF50764.1"/>
    <property type="molecule type" value="Genomic_DNA"/>
</dbReference>
<sequence length="135" mass="14761">MALASAFTTLNFTAQTGSVESYEPKPTDLQRIARPSAKWFSKLASRGCLDGLAQADEITAMRTAAKQEPQVTTEEKTFSGLLSICILVVAAIIIATWRRRQGYAATPRSKGTTGFACATQRPGISRVRMFRVECR</sequence>
<accession>A0A9W6Y1C8</accession>
<dbReference type="OrthoDB" id="123342at2759"/>
<evidence type="ECO:0000256" key="1">
    <source>
        <dbReference type="SAM" id="Phobius"/>
    </source>
</evidence>
<reference evidence="2" key="1">
    <citation type="submission" date="2023-04" db="EMBL/GenBank/DDBJ databases">
        <title>Phytophthora fragariaefolia NBRC 109709.</title>
        <authorList>
            <person name="Ichikawa N."/>
            <person name="Sato H."/>
            <person name="Tonouchi N."/>
        </authorList>
    </citation>
    <scope>NUCLEOTIDE SEQUENCE</scope>
    <source>
        <strain evidence="2">NBRC 109709</strain>
    </source>
</reference>
<keyword evidence="3" id="KW-1185">Reference proteome</keyword>
<proteinExistence type="predicted"/>
<gene>
    <name evidence="2" type="ORF">Pfra01_002032100</name>
</gene>
<keyword evidence="1" id="KW-0812">Transmembrane</keyword>
<dbReference type="AlphaFoldDB" id="A0A9W6Y1C8"/>
<evidence type="ECO:0000313" key="3">
    <source>
        <dbReference type="Proteomes" id="UP001165121"/>
    </source>
</evidence>
<protein>
    <submittedName>
        <fullName evidence="2">Unnamed protein product</fullName>
    </submittedName>
</protein>
<name>A0A9W6Y1C8_9STRA</name>
<dbReference type="Proteomes" id="UP001165121">
    <property type="component" value="Unassembled WGS sequence"/>
</dbReference>
<feature type="transmembrane region" description="Helical" evidence="1">
    <location>
        <begin position="78"/>
        <end position="97"/>
    </location>
</feature>
<comment type="caution">
    <text evidence="2">The sequence shown here is derived from an EMBL/GenBank/DDBJ whole genome shotgun (WGS) entry which is preliminary data.</text>
</comment>
<evidence type="ECO:0000313" key="2">
    <source>
        <dbReference type="EMBL" id="GMF50764.1"/>
    </source>
</evidence>